<dbReference type="EMBL" id="JAAKZW010000102">
    <property type="protein sequence ID" value="NGO78440.1"/>
    <property type="molecule type" value="Genomic_DNA"/>
</dbReference>
<organism evidence="11 12">
    <name type="scientific">Streptomyces mesophilus</name>
    <dbReference type="NCBI Taxonomy" id="1775132"/>
    <lineage>
        <taxon>Bacteria</taxon>
        <taxon>Bacillati</taxon>
        <taxon>Actinomycetota</taxon>
        <taxon>Actinomycetes</taxon>
        <taxon>Kitasatosporales</taxon>
        <taxon>Streptomycetaceae</taxon>
        <taxon>Streptomyces</taxon>
    </lineage>
</organism>
<dbReference type="Pfam" id="PF00082">
    <property type="entry name" value="Peptidase_S8"/>
    <property type="match status" value="1"/>
</dbReference>
<dbReference type="PROSITE" id="PS00138">
    <property type="entry name" value="SUBTILASE_SER"/>
    <property type="match status" value="1"/>
</dbReference>
<gene>
    <name evidence="11" type="ORF">G6045_22655</name>
</gene>
<keyword evidence="8" id="KW-0732">Signal</keyword>
<dbReference type="InterPro" id="IPR003137">
    <property type="entry name" value="PA_domain"/>
</dbReference>
<dbReference type="SUPFAM" id="SSF52025">
    <property type="entry name" value="PA domain"/>
    <property type="match status" value="1"/>
</dbReference>
<evidence type="ECO:0000256" key="6">
    <source>
        <dbReference type="PROSITE-ProRule" id="PRU01240"/>
    </source>
</evidence>
<dbReference type="Pfam" id="PF02225">
    <property type="entry name" value="PA"/>
    <property type="match status" value="1"/>
</dbReference>
<dbReference type="RefSeq" id="WP_165333891.1">
    <property type="nucleotide sequence ID" value="NZ_JAAKZW010000102.1"/>
</dbReference>
<feature type="active site" description="Charge relay system" evidence="5 6">
    <location>
        <position position="249"/>
    </location>
</feature>
<dbReference type="InterPro" id="IPR000209">
    <property type="entry name" value="Peptidase_S8/S53_dom"/>
</dbReference>
<feature type="region of interest" description="Disordered" evidence="7">
    <location>
        <begin position="252"/>
        <end position="309"/>
    </location>
</feature>
<evidence type="ECO:0000256" key="4">
    <source>
        <dbReference type="ARBA" id="ARBA00022825"/>
    </source>
</evidence>
<reference evidence="11 12" key="1">
    <citation type="submission" date="2020-02" db="EMBL/GenBank/DDBJ databases">
        <title>Whole-genome analyses of novel actinobacteria.</title>
        <authorList>
            <person name="Sahin N."/>
            <person name="Tokatli A."/>
        </authorList>
    </citation>
    <scope>NUCLEOTIDE SEQUENCE [LARGE SCALE GENOMIC DNA]</scope>
    <source>
        <strain evidence="11 12">YC504</strain>
    </source>
</reference>
<feature type="domain" description="PA" evidence="10">
    <location>
        <begin position="824"/>
        <end position="907"/>
    </location>
</feature>
<keyword evidence="2 6" id="KW-0645">Protease</keyword>
<feature type="active site" description="Charge relay system" evidence="5 6">
    <location>
        <position position="281"/>
    </location>
</feature>
<dbReference type="Proteomes" id="UP000481109">
    <property type="component" value="Unassembled WGS sequence"/>
</dbReference>
<dbReference type="Gene3D" id="3.40.50.200">
    <property type="entry name" value="Peptidase S8/S53 domain"/>
    <property type="match status" value="1"/>
</dbReference>
<keyword evidence="3 6" id="KW-0378">Hydrolase</keyword>
<proteinExistence type="inferred from homology"/>
<accession>A0A6G4XNQ5</accession>
<dbReference type="PROSITE" id="PS51892">
    <property type="entry name" value="SUBTILASE"/>
    <property type="match status" value="1"/>
</dbReference>
<keyword evidence="12" id="KW-1185">Reference proteome</keyword>
<feature type="chain" id="PRO_5026188266" evidence="8">
    <location>
        <begin position="28"/>
        <end position="1268"/>
    </location>
</feature>
<evidence type="ECO:0000313" key="12">
    <source>
        <dbReference type="Proteomes" id="UP000481109"/>
    </source>
</evidence>
<sequence>MRRISRKALGVATAATLAATLATPSAAAPRQEDRPLVGSQAARSEGQGAQQRTVTLITGDRVLVTTNGAGRSAATALPREDGTVPFLQTRESGKDLYVYPESATEALAAGKVDEQLFNVTALIRQGYDDASAKSLPLIALYDRSIARSVPATPRGAERERVLDVVDGVALSADKEKAADFWADLTNPKSLPQALGSARAGGTPIAGDLKKLWLDAKVETTLDKSTQQVHAPEAWAAGYDGKGTKVAVLDTGTDAEHPDLKGRVSELKNFTDSDSAEDRDGHGTHTISTVGGSGVASDGKKKGVAPGTDLLSGKVLDDSGSGLLSWIIAGMEWAAVDAKADVVSMSLGTSDPSDCSDPMSQATEELARKTGTLFVIAAGNIGRAGHNTVSSPGCAPSVLTVGAVDRENVSADFSSRGPVLATHTLKPEITAPGVAISAANAGGRGDLAYQSMSGTSMATPHVAGAAAILKQRHPDWSGQQIKAALVSSADTDVTGDVRETGGGLLDVKGAVDQQVVSSPTLQAGTFNWPQDSSDRTTVDVPYTNNSDQAIRLDLAVEGVTGNDGTRVRSTVAKFDKRSVTVPAGATVKVPLTIDPTARLAANQYGDLTGRVVATSRGTTVSTPFALYIQPETVTLRIKMIDRLGKPADGASSVDVISTDVHKGERRFNEGATDLTYELRAGSYFLTGYLTTPDAGEGATATDSLTYLARPEIDLQRDTTIVLDARKAHRLSVDTDRPVESRGATLEFSRTWGENWWHGGTASGGRTIRSYYASVEGRADDGEFEWGSHWRAAAPLIDELKVEGGPVLHPTTASTTSVNLDGTGKAQLVDAKSGTPEELAAAGVKDKIAMIKLPAGSTSVGSVMQNAQKAGARAILVHRDAPGRWYPSAGFTGGPLPALAVQTAEAQDLLGRLAQGEVTLAWKATAKSPYMYNLSFPDEGSLYRDRTHRVRDSRLGKVDTTYHAMGVAGDYIDNVSTVRPDGRTFFFGDIESVPTPGKRTEFYSTEDDAAWQRSLSSSFPFGEFMVDRTRTYEPGSSRTESWYDGVITPRARLDANGEQTLAAERQGNLIGFESSVYGDGEHSGEQGAFGDIGNLELKKDGEVIGDSWFPYGVFEVPAEEATYELTQNLMKIGGHARVWQRSQEMQTTWKFRSKLDESVYSQGLGILFPRYALPEDGLKTLAAADGQKIGLSLTGHAGYTPGAIASAKLSYSYDQGATWTEAKISGSGDTRTATVDHAGASGKQVWLKTELTDTHGHSVTQTVVRAYDVR</sequence>
<dbReference type="AlphaFoldDB" id="A0A6G4XNQ5"/>
<dbReference type="PANTHER" id="PTHR43399">
    <property type="entry name" value="SUBTILISIN-RELATED"/>
    <property type="match status" value="1"/>
</dbReference>
<evidence type="ECO:0000259" key="10">
    <source>
        <dbReference type="Pfam" id="PF02225"/>
    </source>
</evidence>
<dbReference type="InterPro" id="IPR046450">
    <property type="entry name" value="PA_dom_sf"/>
</dbReference>
<feature type="active site" description="Charge relay system" evidence="5 6">
    <location>
        <position position="455"/>
    </location>
</feature>
<dbReference type="InterPro" id="IPR051048">
    <property type="entry name" value="Peptidase_S8/S53_subtilisin"/>
</dbReference>
<dbReference type="InterPro" id="IPR015500">
    <property type="entry name" value="Peptidase_S8_subtilisin-rel"/>
</dbReference>
<feature type="region of interest" description="Disordered" evidence="7">
    <location>
        <begin position="23"/>
        <end position="51"/>
    </location>
</feature>
<evidence type="ECO:0000256" key="3">
    <source>
        <dbReference type="ARBA" id="ARBA00022801"/>
    </source>
</evidence>
<evidence type="ECO:0000256" key="1">
    <source>
        <dbReference type="ARBA" id="ARBA00011073"/>
    </source>
</evidence>
<evidence type="ECO:0000256" key="8">
    <source>
        <dbReference type="SAM" id="SignalP"/>
    </source>
</evidence>
<comment type="similarity">
    <text evidence="1 6">Belongs to the peptidase S8 family.</text>
</comment>
<dbReference type="PRINTS" id="PR00723">
    <property type="entry name" value="SUBTILISIN"/>
</dbReference>
<dbReference type="InterPro" id="IPR023828">
    <property type="entry name" value="Peptidase_S8_Ser-AS"/>
</dbReference>
<evidence type="ECO:0000256" key="7">
    <source>
        <dbReference type="SAM" id="MobiDB-lite"/>
    </source>
</evidence>
<evidence type="ECO:0000256" key="5">
    <source>
        <dbReference type="PIRSR" id="PIRSR615500-1"/>
    </source>
</evidence>
<feature type="domain" description="Peptidase S8/S53" evidence="9">
    <location>
        <begin position="240"/>
        <end position="499"/>
    </location>
</feature>
<feature type="signal peptide" evidence="8">
    <location>
        <begin position="1"/>
        <end position="27"/>
    </location>
</feature>
<dbReference type="GO" id="GO:0004252">
    <property type="term" value="F:serine-type endopeptidase activity"/>
    <property type="evidence" value="ECO:0007669"/>
    <property type="project" value="UniProtKB-UniRule"/>
</dbReference>
<name>A0A6G4XNQ5_9ACTN</name>
<dbReference type="GO" id="GO:0006508">
    <property type="term" value="P:proteolysis"/>
    <property type="evidence" value="ECO:0007669"/>
    <property type="project" value="UniProtKB-KW"/>
</dbReference>
<dbReference type="InterPro" id="IPR036852">
    <property type="entry name" value="Peptidase_S8/S53_dom_sf"/>
</dbReference>
<protein>
    <submittedName>
        <fullName evidence="11">S8 family serine peptidase</fullName>
    </submittedName>
</protein>
<feature type="compositionally biased region" description="Basic and acidic residues" evidence="7">
    <location>
        <begin position="253"/>
        <end position="282"/>
    </location>
</feature>
<dbReference type="Gene3D" id="3.50.30.30">
    <property type="match status" value="1"/>
</dbReference>
<comment type="caution">
    <text evidence="11">The sequence shown here is derived from an EMBL/GenBank/DDBJ whole genome shotgun (WGS) entry which is preliminary data.</text>
</comment>
<dbReference type="PANTHER" id="PTHR43399:SF4">
    <property type="entry name" value="CELL WALL-ASSOCIATED PROTEASE"/>
    <property type="match status" value="1"/>
</dbReference>
<keyword evidence="4 6" id="KW-0720">Serine protease</keyword>
<dbReference type="SUPFAM" id="SSF52743">
    <property type="entry name" value="Subtilisin-like"/>
    <property type="match status" value="1"/>
</dbReference>
<evidence type="ECO:0000256" key="2">
    <source>
        <dbReference type="ARBA" id="ARBA00022670"/>
    </source>
</evidence>
<evidence type="ECO:0000259" key="9">
    <source>
        <dbReference type="Pfam" id="PF00082"/>
    </source>
</evidence>
<evidence type="ECO:0000313" key="11">
    <source>
        <dbReference type="EMBL" id="NGO78440.1"/>
    </source>
</evidence>